<accession>G4Z3L3</accession>
<dbReference type="KEGG" id="psoj:PHYSODRAFT_297967"/>
<reference evidence="1 2" key="1">
    <citation type="journal article" date="2006" name="Science">
        <title>Phytophthora genome sequences uncover evolutionary origins and mechanisms of pathogenesis.</title>
        <authorList>
            <person name="Tyler B.M."/>
            <person name="Tripathy S."/>
            <person name="Zhang X."/>
            <person name="Dehal P."/>
            <person name="Jiang R.H."/>
            <person name="Aerts A."/>
            <person name="Arredondo F.D."/>
            <person name="Baxter L."/>
            <person name="Bensasson D."/>
            <person name="Beynon J.L."/>
            <person name="Chapman J."/>
            <person name="Damasceno C.M."/>
            <person name="Dorrance A.E."/>
            <person name="Dou D."/>
            <person name="Dickerman A.W."/>
            <person name="Dubchak I.L."/>
            <person name="Garbelotto M."/>
            <person name="Gijzen M."/>
            <person name="Gordon S.G."/>
            <person name="Govers F."/>
            <person name="Grunwald N.J."/>
            <person name="Huang W."/>
            <person name="Ivors K.L."/>
            <person name="Jones R.W."/>
            <person name="Kamoun S."/>
            <person name="Krampis K."/>
            <person name="Lamour K.H."/>
            <person name="Lee M.K."/>
            <person name="McDonald W.H."/>
            <person name="Medina M."/>
            <person name="Meijer H.J."/>
            <person name="Nordberg E.K."/>
            <person name="Maclean D.J."/>
            <person name="Ospina-Giraldo M.D."/>
            <person name="Morris P.F."/>
            <person name="Phuntumart V."/>
            <person name="Putnam N.H."/>
            <person name="Rash S."/>
            <person name="Rose J.K."/>
            <person name="Sakihama Y."/>
            <person name="Salamov A.A."/>
            <person name="Savidor A."/>
            <person name="Scheuring C.F."/>
            <person name="Smith B.M."/>
            <person name="Sobral B.W."/>
            <person name="Terry A."/>
            <person name="Torto-Alalibo T.A."/>
            <person name="Win J."/>
            <person name="Xu Z."/>
            <person name="Zhang H."/>
            <person name="Grigoriev I.V."/>
            <person name="Rokhsar D.S."/>
            <person name="Boore J.L."/>
        </authorList>
    </citation>
    <scope>NUCLEOTIDE SEQUENCE [LARGE SCALE GENOMIC DNA]</scope>
    <source>
        <strain evidence="1 2">P6497</strain>
    </source>
</reference>
<dbReference type="GeneID" id="20641563"/>
<dbReference type="InParanoid" id="G4Z3L3"/>
<protein>
    <submittedName>
        <fullName evidence="1">Uncharacterized protein</fullName>
    </submittedName>
</protein>
<name>G4Z3L3_PHYSP</name>
<dbReference type="Proteomes" id="UP000002640">
    <property type="component" value="Unassembled WGS sequence"/>
</dbReference>
<proteinExistence type="predicted"/>
<dbReference type="AlphaFoldDB" id="G4Z3L3"/>
<evidence type="ECO:0000313" key="2">
    <source>
        <dbReference type="Proteomes" id="UP000002640"/>
    </source>
</evidence>
<evidence type="ECO:0000313" key="1">
    <source>
        <dbReference type="EMBL" id="EGZ19385.1"/>
    </source>
</evidence>
<dbReference type="EMBL" id="JH159153">
    <property type="protein sequence ID" value="EGZ19385.1"/>
    <property type="molecule type" value="Genomic_DNA"/>
</dbReference>
<sequence length="130" mass="14678">MTGLTARTCGESLARGLGRKKLDFCLVRNAPASPSRIEGGIDDTVMVLRELQEVSTLLGAQGDRAMRFLRIRAALDARRMRVWWRSPSACCVRVCRSVLPELQVKTASNWRGAYVDKQQQQERDRRSEGK</sequence>
<organism evidence="1 2">
    <name type="scientific">Phytophthora sojae (strain P6497)</name>
    <name type="common">Soybean stem and root rot agent</name>
    <name type="synonym">Phytophthora megasperma f. sp. glycines</name>
    <dbReference type="NCBI Taxonomy" id="1094619"/>
    <lineage>
        <taxon>Eukaryota</taxon>
        <taxon>Sar</taxon>
        <taxon>Stramenopiles</taxon>
        <taxon>Oomycota</taxon>
        <taxon>Peronosporomycetes</taxon>
        <taxon>Peronosporales</taxon>
        <taxon>Peronosporaceae</taxon>
        <taxon>Phytophthora</taxon>
    </lineage>
</organism>
<gene>
    <name evidence="1" type="ORF">PHYSODRAFT_297967</name>
</gene>
<dbReference type="RefSeq" id="XP_009522102.1">
    <property type="nucleotide sequence ID" value="XM_009523807.1"/>
</dbReference>
<keyword evidence="2" id="KW-1185">Reference proteome</keyword>